<name>A0A0H4PAG5_9BACT</name>
<dbReference type="RefSeq" id="WP_048641771.1">
    <property type="nucleotide sequence ID" value="NZ_CP012040.1"/>
</dbReference>
<dbReference type="Proteomes" id="UP000036520">
    <property type="component" value="Chromosome"/>
</dbReference>
<evidence type="ECO:0000313" key="3">
    <source>
        <dbReference type="Proteomes" id="UP000036520"/>
    </source>
</evidence>
<sequence>MSTLSNYFRKFRPDKTSNLKVVVLCVVTATTFWLLNALNKDNYTTVVDQPILIQFDEEEYMAVKGLPNEVKIEINGNGWDLLKKHLGVSQDPLEITLEDPSHQPYLVTEEITQQMSEHISTTNLVSIVQDTLFFSIDKIVSKKIQIVPDTLPNTLAENHDFASRISIDPEYVTVRGPISIIEQLDGKLLVQLGENNIKNHYSKLLPLELDKTKKDFLTLDEETVQISFQVVAFIEKTLKLDVKKLYFPANVDIEGDVQSVTLQFLVDERKQNDLESLNLSAILNYNNRNREDSSIAVSLNVNRSFLRDITFSPDSFDLIYE</sequence>
<dbReference type="EMBL" id="CP012040">
    <property type="protein sequence ID" value="AKP51441.1"/>
    <property type="molecule type" value="Genomic_DNA"/>
</dbReference>
<accession>A0A0H4PAG5</accession>
<dbReference type="KEGG" id="camu:CA2015_2015"/>
<protein>
    <recommendedName>
        <fullName evidence="4">YbbR family protein</fullName>
    </recommendedName>
</protein>
<evidence type="ECO:0000256" key="1">
    <source>
        <dbReference type="SAM" id="Phobius"/>
    </source>
</evidence>
<keyword evidence="1" id="KW-0812">Transmembrane</keyword>
<proteinExistence type="predicted"/>
<keyword evidence="1" id="KW-0472">Membrane</keyword>
<keyword evidence="3" id="KW-1185">Reference proteome</keyword>
<gene>
    <name evidence="2" type="ORF">CA2015_2015</name>
</gene>
<reference evidence="2 3" key="1">
    <citation type="submission" date="2015-07" db="EMBL/GenBank/DDBJ databases">
        <authorList>
            <person name="Kim K.M."/>
        </authorList>
    </citation>
    <scope>NUCLEOTIDE SEQUENCE [LARGE SCALE GENOMIC DNA]</scope>
    <source>
        <strain evidence="2 3">KCTC 12363</strain>
    </source>
</reference>
<organism evidence="2 3">
    <name type="scientific">Cyclobacterium amurskyense</name>
    <dbReference type="NCBI Taxonomy" id="320787"/>
    <lineage>
        <taxon>Bacteria</taxon>
        <taxon>Pseudomonadati</taxon>
        <taxon>Bacteroidota</taxon>
        <taxon>Cytophagia</taxon>
        <taxon>Cytophagales</taxon>
        <taxon>Cyclobacteriaceae</taxon>
        <taxon>Cyclobacterium</taxon>
    </lineage>
</organism>
<evidence type="ECO:0000313" key="2">
    <source>
        <dbReference type="EMBL" id="AKP51441.1"/>
    </source>
</evidence>
<dbReference type="OrthoDB" id="1115707at2"/>
<dbReference type="STRING" id="320787.CA2015_2015"/>
<dbReference type="AlphaFoldDB" id="A0A0H4PAG5"/>
<evidence type="ECO:0008006" key="4">
    <source>
        <dbReference type="Google" id="ProtNLM"/>
    </source>
</evidence>
<dbReference type="PATRIC" id="fig|320787.5.peg.2220"/>
<keyword evidence="1" id="KW-1133">Transmembrane helix</keyword>
<feature type="transmembrane region" description="Helical" evidence="1">
    <location>
        <begin position="21"/>
        <end position="38"/>
    </location>
</feature>